<reference evidence="10 11" key="1">
    <citation type="journal article" date="2014" name="Int. J. Syst. Evol. Microbiol.">
        <title>Phaeodactylibacter xiamenensis gen. nov., sp. nov., a member of the family Saprospiraceae isolated from the marine alga Phaeodactylum tricornutum.</title>
        <authorList>
            <person name="Chen Z.Jr."/>
            <person name="Lei X."/>
            <person name="Lai Q."/>
            <person name="Li Y."/>
            <person name="Zhang B."/>
            <person name="Zhang J."/>
            <person name="Zhang H."/>
            <person name="Yang L."/>
            <person name="Zheng W."/>
            <person name="Tian Y."/>
            <person name="Yu Z."/>
            <person name="Xu H.Jr."/>
            <person name="Zheng T."/>
        </authorList>
    </citation>
    <scope>NUCLEOTIDE SEQUENCE [LARGE SCALE GENOMIC DNA]</scope>
    <source>
        <strain evidence="10 11">KD52</strain>
    </source>
</reference>
<dbReference type="InterPro" id="IPR025857">
    <property type="entry name" value="MacB_PCD"/>
</dbReference>
<feature type="domain" description="ABC3 transporter permease C-terminal" evidence="8">
    <location>
        <begin position="285"/>
        <end position="401"/>
    </location>
</feature>
<dbReference type="STRING" id="1524460.IX84_07340"/>
<evidence type="ECO:0000256" key="1">
    <source>
        <dbReference type="ARBA" id="ARBA00004651"/>
    </source>
</evidence>
<keyword evidence="5 7" id="KW-0472">Membrane</keyword>
<feature type="transmembrane region" description="Helical" evidence="7">
    <location>
        <begin position="334"/>
        <end position="356"/>
    </location>
</feature>
<dbReference type="OrthoDB" id="9770036at2"/>
<keyword evidence="2" id="KW-1003">Cell membrane</keyword>
<protein>
    <recommendedName>
        <fullName evidence="12">ABC transporter permease</fullName>
    </recommendedName>
</protein>
<dbReference type="InterPro" id="IPR050250">
    <property type="entry name" value="Macrolide_Exporter_MacB"/>
</dbReference>
<evidence type="ECO:0000256" key="4">
    <source>
        <dbReference type="ARBA" id="ARBA00022989"/>
    </source>
</evidence>
<comment type="caution">
    <text evidence="10">The sequence shown here is derived from an EMBL/GenBank/DDBJ whole genome shotgun (WGS) entry which is preliminary data.</text>
</comment>
<feature type="transmembrane region" description="Helical" evidence="7">
    <location>
        <begin position="281"/>
        <end position="306"/>
    </location>
</feature>
<dbReference type="Pfam" id="PF12704">
    <property type="entry name" value="MacB_PCD"/>
    <property type="match status" value="1"/>
</dbReference>
<evidence type="ECO:0000256" key="3">
    <source>
        <dbReference type="ARBA" id="ARBA00022692"/>
    </source>
</evidence>
<keyword evidence="3 7" id="KW-0812">Transmembrane</keyword>
<dbReference type="GO" id="GO:0022857">
    <property type="term" value="F:transmembrane transporter activity"/>
    <property type="evidence" value="ECO:0007669"/>
    <property type="project" value="TreeGrafter"/>
</dbReference>
<proteinExistence type="inferred from homology"/>
<evidence type="ECO:0000256" key="6">
    <source>
        <dbReference type="ARBA" id="ARBA00038076"/>
    </source>
</evidence>
<evidence type="ECO:0000313" key="11">
    <source>
        <dbReference type="Proteomes" id="UP000029736"/>
    </source>
</evidence>
<feature type="domain" description="MacB-like periplasmic core" evidence="9">
    <location>
        <begin position="21"/>
        <end position="229"/>
    </location>
</feature>
<dbReference type="GO" id="GO:0005886">
    <property type="term" value="C:plasma membrane"/>
    <property type="evidence" value="ECO:0007669"/>
    <property type="project" value="UniProtKB-SubCell"/>
</dbReference>
<keyword evidence="11" id="KW-1185">Reference proteome</keyword>
<evidence type="ECO:0000313" key="10">
    <source>
        <dbReference type="EMBL" id="KGE88496.1"/>
    </source>
</evidence>
<feature type="transmembrane region" description="Helical" evidence="7">
    <location>
        <begin position="21"/>
        <end position="41"/>
    </location>
</feature>
<dbReference type="AlphaFoldDB" id="A0A098S8Q8"/>
<gene>
    <name evidence="10" type="ORF">IX84_07340</name>
</gene>
<dbReference type="RefSeq" id="WP_044218046.1">
    <property type="nucleotide sequence ID" value="NZ_JBKAGJ010000006.1"/>
</dbReference>
<comment type="similarity">
    <text evidence="6">Belongs to the ABC-4 integral membrane protein family.</text>
</comment>
<evidence type="ECO:0000259" key="9">
    <source>
        <dbReference type="Pfam" id="PF12704"/>
    </source>
</evidence>
<comment type="subcellular location">
    <subcellularLocation>
        <location evidence="1">Cell membrane</location>
        <topology evidence="1">Multi-pass membrane protein</topology>
    </subcellularLocation>
</comment>
<sequence length="407" mass="45383">MIDTDKWIEIFNSIQRHPLRTILTALGVFWGIFMLIILLGAGDGLQNGVEYEFRDDAINSMWIRNGTTSMPYRGLPKGRRIEFTNEDYDMLREQFDDIEHLTGRYYLSGDQMTVYKDKRLSFTTRAVHPGHRYLENTLIDAGRYISEQDLKEVRKVAVIGKIVKQDLFGEEDAIGKAIEIGGIVYTVVGTYSDTGGDNEMRIIYIPVTTAQKVYAGTNRLHQLMLTTKDLTLEETKKLENKIHAAFAARHDFSVEDRRAVSIFSAAEEYQDFINLFAAIKIFVWFVGLGSIIAGVIGISNIMLIVVKDRTREIGVRKALGATPYSIISMILQEAVLITAVAGYLGLLAGVGVISLMESMEVDFFRNPQVDLGVGLAATLVLVIAGALAGWMPARQAARINPVEAMRS</sequence>
<dbReference type="Pfam" id="PF02687">
    <property type="entry name" value="FtsX"/>
    <property type="match status" value="1"/>
</dbReference>
<dbReference type="Proteomes" id="UP000029736">
    <property type="component" value="Unassembled WGS sequence"/>
</dbReference>
<evidence type="ECO:0000259" key="8">
    <source>
        <dbReference type="Pfam" id="PF02687"/>
    </source>
</evidence>
<feature type="transmembrane region" description="Helical" evidence="7">
    <location>
        <begin position="371"/>
        <end position="390"/>
    </location>
</feature>
<dbReference type="PANTHER" id="PTHR30572">
    <property type="entry name" value="MEMBRANE COMPONENT OF TRANSPORTER-RELATED"/>
    <property type="match status" value="1"/>
</dbReference>
<dbReference type="InterPro" id="IPR003838">
    <property type="entry name" value="ABC3_permease_C"/>
</dbReference>
<evidence type="ECO:0000256" key="7">
    <source>
        <dbReference type="SAM" id="Phobius"/>
    </source>
</evidence>
<accession>A0A098S8Q8</accession>
<dbReference type="EMBL" id="JPOS01000018">
    <property type="protein sequence ID" value="KGE88496.1"/>
    <property type="molecule type" value="Genomic_DNA"/>
</dbReference>
<dbReference type="PANTHER" id="PTHR30572:SF4">
    <property type="entry name" value="ABC TRANSPORTER PERMEASE YTRF"/>
    <property type="match status" value="1"/>
</dbReference>
<name>A0A098S8Q8_9BACT</name>
<evidence type="ECO:0000256" key="5">
    <source>
        <dbReference type="ARBA" id="ARBA00023136"/>
    </source>
</evidence>
<evidence type="ECO:0008006" key="12">
    <source>
        <dbReference type="Google" id="ProtNLM"/>
    </source>
</evidence>
<evidence type="ECO:0000256" key="2">
    <source>
        <dbReference type="ARBA" id="ARBA00022475"/>
    </source>
</evidence>
<organism evidence="10 11">
    <name type="scientific">Phaeodactylibacter xiamenensis</name>
    <dbReference type="NCBI Taxonomy" id="1524460"/>
    <lineage>
        <taxon>Bacteria</taxon>
        <taxon>Pseudomonadati</taxon>
        <taxon>Bacteroidota</taxon>
        <taxon>Saprospiria</taxon>
        <taxon>Saprospirales</taxon>
        <taxon>Haliscomenobacteraceae</taxon>
        <taxon>Phaeodactylibacter</taxon>
    </lineage>
</organism>
<keyword evidence="4 7" id="KW-1133">Transmembrane helix</keyword>